<reference evidence="4 5" key="1">
    <citation type="submission" date="2019-09" db="EMBL/GenBank/DDBJ databases">
        <title>Genome sequencing of strain KACC 19306.</title>
        <authorList>
            <person name="Heo J."/>
            <person name="Kim S.-J."/>
            <person name="Kim J.-S."/>
            <person name="Hong S.-B."/>
            <person name="Kwon S.-W."/>
        </authorList>
    </citation>
    <scope>NUCLEOTIDE SEQUENCE [LARGE SCALE GENOMIC DNA]</scope>
    <source>
        <strain evidence="4 5">KACC 19306</strain>
    </source>
</reference>
<dbReference type="OrthoDB" id="9802800at2"/>
<comment type="caution">
    <text evidence="2">Lacks conserved residue(s) required for the propagation of feature annotation.</text>
</comment>
<sequence length="204" mass="21916">MSTYSIPYVVERRAGVERSMDVYSRLLSERIVYLGTELDDGVANVLIAQLLHLESDSPDTPVSLYLNSPGGSPQAALAVYDTMQHIRPDVATTCVGQAAGPAAVLLAGGTPGLRSILRHGRVILHQPSIQGQGAIPDLIIHADEVVRVRAELETVLAHDTGRPIEQVRRDTDRDLILPAAAAVEYGIADHLVPVRRDGLALPLV</sequence>
<keyword evidence="2" id="KW-0378">Hydrolase</keyword>
<comment type="subunit">
    <text evidence="2">Fourteen ClpP subunits assemble into 2 heptameric rings which stack back to back to give a disk-like structure with a central cavity, resembling the structure of eukaryotic proteasomes.</text>
</comment>
<feature type="active site" evidence="2">
    <location>
        <position position="125"/>
    </location>
</feature>
<protein>
    <recommendedName>
        <fullName evidence="2 3">ATP-dependent Clp protease proteolytic subunit</fullName>
        <ecNumber evidence="2">3.4.21.92</ecNumber>
    </recommendedName>
    <alternativeName>
        <fullName evidence="2">Endopeptidase Clp</fullName>
    </alternativeName>
</protein>
<comment type="subcellular location">
    <subcellularLocation>
        <location evidence="2">Cytoplasm</location>
    </subcellularLocation>
</comment>
<dbReference type="GO" id="GO:0005737">
    <property type="term" value="C:cytoplasm"/>
    <property type="evidence" value="ECO:0007669"/>
    <property type="project" value="UniProtKB-SubCell"/>
</dbReference>
<dbReference type="EMBL" id="CP043505">
    <property type="protein sequence ID" value="QEO14900.1"/>
    <property type="molecule type" value="Genomic_DNA"/>
</dbReference>
<dbReference type="GO" id="GO:0004176">
    <property type="term" value="F:ATP-dependent peptidase activity"/>
    <property type="evidence" value="ECO:0007669"/>
    <property type="project" value="InterPro"/>
</dbReference>
<evidence type="ECO:0000256" key="1">
    <source>
        <dbReference type="ARBA" id="ARBA00007039"/>
    </source>
</evidence>
<dbReference type="Pfam" id="PF00574">
    <property type="entry name" value="CLP_protease"/>
    <property type="match status" value="1"/>
</dbReference>
<dbReference type="CDD" id="cd07017">
    <property type="entry name" value="S14_ClpP_2"/>
    <property type="match status" value="1"/>
</dbReference>
<keyword evidence="5" id="KW-1185">Reference proteome</keyword>
<evidence type="ECO:0000256" key="2">
    <source>
        <dbReference type="HAMAP-Rule" id="MF_00444"/>
    </source>
</evidence>
<name>A0A5C1YHK6_9MICO</name>
<evidence type="ECO:0000313" key="5">
    <source>
        <dbReference type="Proteomes" id="UP000324678"/>
    </source>
</evidence>
<dbReference type="GO" id="GO:0006515">
    <property type="term" value="P:protein quality control for misfolded or incompletely synthesized proteins"/>
    <property type="evidence" value="ECO:0007669"/>
    <property type="project" value="TreeGrafter"/>
</dbReference>
<accession>A0A5C1YHK6</accession>
<dbReference type="PANTHER" id="PTHR10381">
    <property type="entry name" value="ATP-DEPENDENT CLP PROTEASE PROTEOLYTIC SUBUNIT"/>
    <property type="match status" value="1"/>
</dbReference>
<dbReference type="GO" id="GO:0004252">
    <property type="term" value="F:serine-type endopeptidase activity"/>
    <property type="evidence" value="ECO:0007669"/>
    <property type="project" value="UniProtKB-UniRule"/>
</dbReference>
<dbReference type="Gene3D" id="3.90.226.10">
    <property type="entry name" value="2-enoyl-CoA Hydratase, Chain A, domain 1"/>
    <property type="match status" value="1"/>
</dbReference>
<organism evidence="4 5">
    <name type="scientific">Agromyces intestinalis</name>
    <dbReference type="NCBI Taxonomy" id="2592652"/>
    <lineage>
        <taxon>Bacteria</taxon>
        <taxon>Bacillati</taxon>
        <taxon>Actinomycetota</taxon>
        <taxon>Actinomycetes</taxon>
        <taxon>Micrococcales</taxon>
        <taxon>Microbacteriaceae</taxon>
        <taxon>Agromyces</taxon>
    </lineage>
</organism>
<dbReference type="InterPro" id="IPR023562">
    <property type="entry name" value="ClpP/TepA"/>
</dbReference>
<comment type="catalytic activity">
    <reaction evidence="2">
        <text>Hydrolysis of proteins to small peptides in the presence of ATP and magnesium. alpha-casein is the usual test substrate. In the absence of ATP, only oligopeptides shorter than five residues are hydrolyzed (such as succinyl-Leu-Tyr-|-NHMec, and Leu-Tyr-Leu-|-Tyr-Trp, in which cleavage of the -Tyr-|-Leu- and -Tyr-|-Trp bonds also occurs).</text>
        <dbReference type="EC" id="3.4.21.92"/>
    </reaction>
</comment>
<evidence type="ECO:0000313" key="4">
    <source>
        <dbReference type="EMBL" id="QEO14900.1"/>
    </source>
</evidence>
<dbReference type="Proteomes" id="UP000324678">
    <property type="component" value="Chromosome"/>
</dbReference>
<dbReference type="RefSeq" id="WP_149160919.1">
    <property type="nucleotide sequence ID" value="NZ_CP043505.1"/>
</dbReference>
<dbReference type="PANTHER" id="PTHR10381:SF26">
    <property type="entry name" value="ATP-DEPENDENT CLP PROTEASE PROTEOLYTIC SUBUNIT-LIKE-RELATED"/>
    <property type="match status" value="1"/>
</dbReference>
<comment type="similarity">
    <text evidence="1 2 3">Belongs to the peptidase S14 family.</text>
</comment>
<dbReference type="GO" id="GO:0009368">
    <property type="term" value="C:endopeptidase Clp complex"/>
    <property type="evidence" value="ECO:0007669"/>
    <property type="project" value="TreeGrafter"/>
</dbReference>
<keyword evidence="2 4" id="KW-0645">Protease</keyword>
<dbReference type="PRINTS" id="PR00127">
    <property type="entry name" value="CLPPROTEASEP"/>
</dbReference>
<keyword evidence="2" id="KW-0963">Cytoplasm</keyword>
<evidence type="ECO:0000256" key="3">
    <source>
        <dbReference type="RuleBase" id="RU003567"/>
    </source>
</evidence>
<comment type="function">
    <text evidence="2">Cleaves peptides in various proteins in a process that requires ATP hydrolysis. Has a chymotrypsin-like activity. Plays a major role in the degradation of misfolded proteins.</text>
</comment>
<dbReference type="HAMAP" id="MF_00444">
    <property type="entry name" value="ClpP"/>
    <property type="match status" value="1"/>
</dbReference>
<proteinExistence type="inferred from homology"/>
<dbReference type="KEGG" id="ail:FLP10_11110"/>
<keyword evidence="2" id="KW-0720">Serine protease</keyword>
<dbReference type="GO" id="GO:0051117">
    <property type="term" value="F:ATPase binding"/>
    <property type="evidence" value="ECO:0007669"/>
    <property type="project" value="TreeGrafter"/>
</dbReference>
<gene>
    <name evidence="2" type="primary">clpP</name>
    <name evidence="4" type="ORF">FLP10_11110</name>
</gene>
<dbReference type="EC" id="3.4.21.92" evidence="2"/>
<dbReference type="AlphaFoldDB" id="A0A5C1YHK6"/>
<dbReference type="InterPro" id="IPR001907">
    <property type="entry name" value="ClpP"/>
</dbReference>
<dbReference type="SUPFAM" id="SSF52096">
    <property type="entry name" value="ClpP/crotonase"/>
    <property type="match status" value="1"/>
</dbReference>
<dbReference type="InterPro" id="IPR029045">
    <property type="entry name" value="ClpP/crotonase-like_dom_sf"/>
</dbReference>